<reference evidence="1 2" key="1">
    <citation type="submission" date="2020-07" db="EMBL/GenBank/DDBJ databases">
        <title>Sequencing the genomes of 1000 actinobacteria strains.</title>
        <authorList>
            <person name="Klenk H.-P."/>
        </authorList>
    </citation>
    <scope>NUCLEOTIDE SEQUENCE [LARGE SCALE GENOMIC DNA]</scope>
    <source>
        <strain evidence="1 2">DSM 26487</strain>
    </source>
</reference>
<dbReference type="Pfam" id="PF10604">
    <property type="entry name" value="Polyketide_cyc2"/>
    <property type="match status" value="1"/>
</dbReference>
<comment type="caution">
    <text evidence="1">The sequence shown here is derived from an EMBL/GenBank/DDBJ whole genome shotgun (WGS) entry which is preliminary data.</text>
</comment>
<gene>
    <name evidence="1" type="ORF">BJ988_003785</name>
</gene>
<dbReference type="Gene3D" id="3.30.530.20">
    <property type="match status" value="1"/>
</dbReference>
<accession>A0A7Z0DPN5</accession>
<organism evidence="1 2">
    <name type="scientific">Nocardioides panzhihuensis</name>
    <dbReference type="NCBI Taxonomy" id="860243"/>
    <lineage>
        <taxon>Bacteria</taxon>
        <taxon>Bacillati</taxon>
        <taxon>Actinomycetota</taxon>
        <taxon>Actinomycetes</taxon>
        <taxon>Propionibacteriales</taxon>
        <taxon>Nocardioidaceae</taxon>
        <taxon>Nocardioides</taxon>
    </lineage>
</organism>
<dbReference type="Proteomes" id="UP000564496">
    <property type="component" value="Unassembled WGS sequence"/>
</dbReference>
<dbReference type="RefSeq" id="WP_246321522.1">
    <property type="nucleotide sequence ID" value="NZ_JACBZR010000001.1"/>
</dbReference>
<evidence type="ECO:0000313" key="2">
    <source>
        <dbReference type="Proteomes" id="UP000564496"/>
    </source>
</evidence>
<dbReference type="AlphaFoldDB" id="A0A7Z0DPN5"/>
<dbReference type="CDD" id="cd08865">
    <property type="entry name" value="SRPBCC_10"/>
    <property type="match status" value="1"/>
</dbReference>
<dbReference type="SUPFAM" id="SSF55961">
    <property type="entry name" value="Bet v1-like"/>
    <property type="match status" value="1"/>
</dbReference>
<sequence length="145" mass="15843">MRIDRTVETSASTAEVFDFLADFTNTEHWDPGTVRTDRVSGDGGVGTTYANTSRFLGRTTDLTYVVEAYEPGTRIVLRGENKTVVAHDTMTFVPTANGGTSVRYVAEFELKGMTKIVAPLLAPAFTRLGDTASEQMRATLDQLAR</sequence>
<dbReference type="InterPro" id="IPR023393">
    <property type="entry name" value="START-like_dom_sf"/>
</dbReference>
<protein>
    <submittedName>
        <fullName evidence="1">Uncharacterized protein YndB with AHSA1/START domain</fullName>
    </submittedName>
</protein>
<proteinExistence type="predicted"/>
<dbReference type="InterPro" id="IPR019587">
    <property type="entry name" value="Polyketide_cyclase/dehydratase"/>
</dbReference>
<dbReference type="EMBL" id="JACBZR010000001">
    <property type="protein sequence ID" value="NYI79137.1"/>
    <property type="molecule type" value="Genomic_DNA"/>
</dbReference>
<keyword evidence="2" id="KW-1185">Reference proteome</keyword>
<name>A0A7Z0DPN5_9ACTN</name>
<evidence type="ECO:0000313" key="1">
    <source>
        <dbReference type="EMBL" id="NYI79137.1"/>
    </source>
</evidence>